<evidence type="ECO:0000256" key="1">
    <source>
        <dbReference type="SAM" id="Phobius"/>
    </source>
</evidence>
<feature type="transmembrane region" description="Helical" evidence="1">
    <location>
        <begin position="5"/>
        <end position="22"/>
    </location>
</feature>
<keyword evidence="1" id="KW-0472">Membrane</keyword>
<accession>A0ABQ4CAS8</accession>
<reference evidence="2 3" key="1">
    <citation type="submission" date="2021-01" db="EMBL/GenBank/DDBJ databases">
        <title>Whole genome shotgun sequence of Asanoa iriomotensis NBRC 100142.</title>
        <authorList>
            <person name="Komaki H."/>
            <person name="Tamura T."/>
        </authorList>
    </citation>
    <scope>NUCLEOTIDE SEQUENCE [LARGE SCALE GENOMIC DNA]</scope>
    <source>
        <strain evidence="2 3">NBRC 100142</strain>
    </source>
</reference>
<organism evidence="2 3">
    <name type="scientific">Asanoa iriomotensis</name>
    <dbReference type="NCBI Taxonomy" id="234613"/>
    <lineage>
        <taxon>Bacteria</taxon>
        <taxon>Bacillati</taxon>
        <taxon>Actinomycetota</taxon>
        <taxon>Actinomycetes</taxon>
        <taxon>Micromonosporales</taxon>
        <taxon>Micromonosporaceae</taxon>
        <taxon>Asanoa</taxon>
    </lineage>
</organism>
<gene>
    <name evidence="2" type="ORF">Air01nite_59580</name>
</gene>
<keyword evidence="3" id="KW-1185">Reference proteome</keyword>
<proteinExistence type="predicted"/>
<comment type="caution">
    <text evidence="2">The sequence shown here is derived from an EMBL/GenBank/DDBJ whole genome shotgun (WGS) entry which is preliminary data.</text>
</comment>
<sequence length="133" mass="14075">MPRPVVIGLALYTLRFVVYPIASDLWAAAQGTLPAGYARWPVTWVAIDVLVAGSFAALAVGLWRGNSVARALVLVLVAFNLASGVIFFSAFTGWWILSMLGQTAVAVAIAVLLTRPAARSWFARSTPAPATST</sequence>
<evidence type="ECO:0000313" key="2">
    <source>
        <dbReference type="EMBL" id="GIF59863.1"/>
    </source>
</evidence>
<evidence type="ECO:0000313" key="3">
    <source>
        <dbReference type="Proteomes" id="UP000624325"/>
    </source>
</evidence>
<feature type="transmembrane region" description="Helical" evidence="1">
    <location>
        <begin position="94"/>
        <end position="114"/>
    </location>
</feature>
<feature type="transmembrane region" description="Helical" evidence="1">
    <location>
        <begin position="70"/>
        <end position="88"/>
    </location>
</feature>
<dbReference type="RefSeq" id="WP_203706688.1">
    <property type="nucleotide sequence ID" value="NZ_BAAALU010000004.1"/>
</dbReference>
<keyword evidence="1" id="KW-0812">Transmembrane</keyword>
<name>A0ABQ4CAS8_9ACTN</name>
<protein>
    <recommendedName>
        <fullName evidence="4">Integral membrane protein</fullName>
    </recommendedName>
</protein>
<evidence type="ECO:0008006" key="4">
    <source>
        <dbReference type="Google" id="ProtNLM"/>
    </source>
</evidence>
<dbReference type="Proteomes" id="UP000624325">
    <property type="component" value="Unassembled WGS sequence"/>
</dbReference>
<feature type="transmembrane region" description="Helical" evidence="1">
    <location>
        <begin position="42"/>
        <end position="63"/>
    </location>
</feature>
<dbReference type="EMBL" id="BONC01000055">
    <property type="protein sequence ID" value="GIF59863.1"/>
    <property type="molecule type" value="Genomic_DNA"/>
</dbReference>
<keyword evidence="1" id="KW-1133">Transmembrane helix</keyword>